<dbReference type="AlphaFoldDB" id="A0A699YK36"/>
<dbReference type="EMBL" id="BLLF01000268">
    <property type="protein sequence ID" value="GFH09841.1"/>
    <property type="molecule type" value="Genomic_DNA"/>
</dbReference>
<evidence type="ECO:0000256" key="2">
    <source>
        <dbReference type="ARBA" id="ARBA00007965"/>
    </source>
</evidence>
<feature type="transmembrane region" description="Helical" evidence="7">
    <location>
        <begin position="64"/>
        <end position="88"/>
    </location>
</feature>
<organism evidence="8 9">
    <name type="scientific">Haematococcus lacustris</name>
    <name type="common">Green alga</name>
    <name type="synonym">Haematococcus pluvialis</name>
    <dbReference type="NCBI Taxonomy" id="44745"/>
    <lineage>
        <taxon>Eukaryota</taxon>
        <taxon>Viridiplantae</taxon>
        <taxon>Chlorophyta</taxon>
        <taxon>core chlorophytes</taxon>
        <taxon>Chlorophyceae</taxon>
        <taxon>CS clade</taxon>
        <taxon>Chlamydomonadales</taxon>
        <taxon>Haematococcaceae</taxon>
        <taxon>Haematococcus</taxon>
    </lineage>
</organism>
<dbReference type="Pfam" id="PF01733">
    <property type="entry name" value="Nucleoside_tran"/>
    <property type="match status" value="1"/>
</dbReference>
<dbReference type="GO" id="GO:0005337">
    <property type="term" value="F:nucleoside transmembrane transporter activity"/>
    <property type="evidence" value="ECO:0007669"/>
    <property type="project" value="InterPro"/>
</dbReference>
<evidence type="ECO:0000256" key="7">
    <source>
        <dbReference type="SAM" id="Phobius"/>
    </source>
</evidence>
<keyword evidence="4 7" id="KW-0812">Transmembrane</keyword>
<evidence type="ECO:0000256" key="5">
    <source>
        <dbReference type="ARBA" id="ARBA00022989"/>
    </source>
</evidence>
<dbReference type="Proteomes" id="UP000485058">
    <property type="component" value="Unassembled WGS sequence"/>
</dbReference>
<keyword evidence="3" id="KW-0813">Transport</keyword>
<keyword evidence="6 7" id="KW-0472">Membrane</keyword>
<reference evidence="8 9" key="1">
    <citation type="submission" date="2020-02" db="EMBL/GenBank/DDBJ databases">
        <title>Draft genome sequence of Haematococcus lacustris strain NIES-144.</title>
        <authorList>
            <person name="Morimoto D."/>
            <person name="Nakagawa S."/>
            <person name="Yoshida T."/>
            <person name="Sawayama S."/>
        </authorList>
    </citation>
    <scope>NUCLEOTIDE SEQUENCE [LARGE SCALE GENOMIC DNA]</scope>
    <source>
        <strain evidence="8 9">NIES-144</strain>
    </source>
</reference>
<dbReference type="GO" id="GO:0016020">
    <property type="term" value="C:membrane"/>
    <property type="evidence" value="ECO:0007669"/>
    <property type="project" value="UniProtKB-SubCell"/>
</dbReference>
<protein>
    <submittedName>
        <fullName evidence="8">Uncharacterized protein</fullName>
    </submittedName>
</protein>
<evidence type="ECO:0000313" key="9">
    <source>
        <dbReference type="Proteomes" id="UP000485058"/>
    </source>
</evidence>
<feature type="non-terminal residue" evidence="8">
    <location>
        <position position="1"/>
    </location>
</feature>
<comment type="similarity">
    <text evidence="2">Belongs to the SLC29A/ENT transporter (TC 2.A.57) family.</text>
</comment>
<gene>
    <name evidence="8" type="ORF">HaLaN_05060</name>
</gene>
<evidence type="ECO:0000256" key="6">
    <source>
        <dbReference type="ARBA" id="ARBA00023136"/>
    </source>
</evidence>
<evidence type="ECO:0000256" key="4">
    <source>
        <dbReference type="ARBA" id="ARBA00022692"/>
    </source>
</evidence>
<dbReference type="InterPro" id="IPR002259">
    <property type="entry name" value="Eqnu_transpt"/>
</dbReference>
<feature type="transmembrane region" description="Helical" evidence="7">
    <location>
        <begin position="31"/>
        <end position="52"/>
    </location>
</feature>
<sequence length="94" mass="9908">GLFAAAILFCHVVTPSYWRLPTYFTFDGAPLLIILLLGATQGHLISTICMHAPSTLMPAEASKYGPVTSFAISVGCFLGSFVSLGLAVTLQSQS</sequence>
<comment type="subcellular location">
    <subcellularLocation>
        <location evidence="1">Membrane</location>
        <topology evidence="1">Multi-pass membrane protein</topology>
    </subcellularLocation>
</comment>
<proteinExistence type="inferred from homology"/>
<accession>A0A699YK36</accession>
<evidence type="ECO:0000313" key="8">
    <source>
        <dbReference type="EMBL" id="GFH09841.1"/>
    </source>
</evidence>
<evidence type="ECO:0000256" key="1">
    <source>
        <dbReference type="ARBA" id="ARBA00004141"/>
    </source>
</evidence>
<comment type="caution">
    <text evidence="8">The sequence shown here is derived from an EMBL/GenBank/DDBJ whole genome shotgun (WGS) entry which is preliminary data.</text>
</comment>
<keyword evidence="5 7" id="KW-1133">Transmembrane helix</keyword>
<name>A0A699YK36_HAELA</name>
<evidence type="ECO:0000256" key="3">
    <source>
        <dbReference type="ARBA" id="ARBA00022448"/>
    </source>
</evidence>
<keyword evidence="9" id="KW-1185">Reference proteome</keyword>